<dbReference type="InterPro" id="IPR027942">
    <property type="entry name" value="SEO_N"/>
</dbReference>
<protein>
    <submittedName>
        <fullName evidence="3">Sieve element occlusion, N-terminal</fullName>
    </submittedName>
</protein>
<keyword evidence="4" id="KW-1185">Reference proteome</keyword>
<dbReference type="Pfam" id="PF14577">
    <property type="entry name" value="SEO_C"/>
    <property type="match status" value="1"/>
</dbReference>
<dbReference type="AlphaFoldDB" id="A0AAN8VBD9"/>
<evidence type="ECO:0000259" key="2">
    <source>
        <dbReference type="Pfam" id="PF14577"/>
    </source>
</evidence>
<feature type="domain" description="Sieve element occlusion N-terminal" evidence="1">
    <location>
        <begin position="26"/>
        <end position="313"/>
    </location>
</feature>
<dbReference type="GO" id="GO:0010088">
    <property type="term" value="P:phloem development"/>
    <property type="evidence" value="ECO:0007669"/>
    <property type="project" value="InterPro"/>
</dbReference>
<reference evidence="3 4" key="1">
    <citation type="submission" date="2023-12" db="EMBL/GenBank/DDBJ databases">
        <title>A high-quality genome assembly for Dillenia turbinata (Dilleniales).</title>
        <authorList>
            <person name="Chanderbali A."/>
        </authorList>
    </citation>
    <scope>NUCLEOTIDE SEQUENCE [LARGE SCALE GENOMIC DNA]</scope>
    <source>
        <strain evidence="3">LSX21</strain>
        <tissue evidence="3">Leaf</tissue>
    </source>
</reference>
<evidence type="ECO:0000259" key="1">
    <source>
        <dbReference type="Pfam" id="PF14576"/>
    </source>
</evidence>
<dbReference type="PANTHER" id="PTHR33232:SF9">
    <property type="entry name" value="PROTEIN SIEVE ELEMENT OCCLUSION B"/>
    <property type="match status" value="1"/>
</dbReference>
<dbReference type="EMBL" id="JBAMMX010000014">
    <property type="protein sequence ID" value="KAK6928414.1"/>
    <property type="molecule type" value="Genomic_DNA"/>
</dbReference>
<dbReference type="InterPro" id="IPR039299">
    <property type="entry name" value="SEOA"/>
</dbReference>
<gene>
    <name evidence="3" type="ORF">RJ641_007005</name>
</gene>
<dbReference type="Proteomes" id="UP001370490">
    <property type="component" value="Unassembled WGS sequence"/>
</dbReference>
<feature type="domain" description="Sieve element occlusion C-terminal" evidence="2">
    <location>
        <begin position="478"/>
        <end position="709"/>
    </location>
</feature>
<comment type="caution">
    <text evidence="3">The sequence shown here is derived from an EMBL/GenBank/DDBJ whole genome shotgun (WGS) entry which is preliminary data.</text>
</comment>
<organism evidence="3 4">
    <name type="scientific">Dillenia turbinata</name>
    <dbReference type="NCBI Taxonomy" id="194707"/>
    <lineage>
        <taxon>Eukaryota</taxon>
        <taxon>Viridiplantae</taxon>
        <taxon>Streptophyta</taxon>
        <taxon>Embryophyta</taxon>
        <taxon>Tracheophyta</taxon>
        <taxon>Spermatophyta</taxon>
        <taxon>Magnoliopsida</taxon>
        <taxon>eudicotyledons</taxon>
        <taxon>Gunneridae</taxon>
        <taxon>Pentapetalae</taxon>
        <taxon>Dilleniales</taxon>
        <taxon>Dilleniaceae</taxon>
        <taxon>Dillenia</taxon>
    </lineage>
</organism>
<name>A0AAN8VBD9_9MAGN</name>
<sequence>MSSSKPNPVSSLQQLIKGDRSMFMASDDKSMLNQILTTHSPDEREVDVKPLLHLLEDILQHSHPATTDTITLGNQKHAENLDEKTHEAGFAVVLEALSCIIDRISCEIQCKCMSGSDVHQTTISLFEQLSDFTWDAKLVLILAAFALNYGEFWLLAQIYTTNQLAKSMAVLKQLPVILEHSGPLRPRFEAINNLINAILDVTKCIVEFKDLRSLYITQDQMAFSAAMAHVPTAVYWSVRGVVACAAEITSLTSMGHEYVALNTETWELLSLAHKINSRFEHLKKQLALCYQYIDERRNLKYYDVLKNIFDTIHVDNMKVLRALIYQNDDLQPLLDGSTKKRVNIDTLRRKNVLLLISGLDITHEELSILKLIHNESRVETRLERRYEVVWVPIVDHNISWSDSMQQGFESLQSTMPWYSVHHPSLIDKEVIKFVKDVWNFRNKPILVVIDPQGRVVNPNAIHLMWIWGNNAFPFTSMREQALWREEVWRLELLVNGVDPVIFEWIREDKYIFLYGGDDMDWIRKFTTEARTVTRAAQIPLEMVYVGKSNKREQVRQSKANITAEKLSSTWLDLTKIWWFWTRLESMLCSKIQHGRVDDQDPVTREIKKILSYDRSSNGWAVLTKGSTVVLNGHGSTVLHCLGQYDLWKEQVPVKGFDGAFKDHHGMIHGASPPCCRLEFATDMGLIPESLKCPECLRLMEKSVTFFCCHDEGALTPSTRY</sequence>
<dbReference type="InterPro" id="IPR027944">
    <property type="entry name" value="SEO_C"/>
</dbReference>
<dbReference type="PANTHER" id="PTHR33232">
    <property type="entry name" value="PROTEIN SIEVE ELEMENT OCCLUSION B-LIKE"/>
    <property type="match status" value="1"/>
</dbReference>
<accession>A0AAN8VBD9</accession>
<evidence type="ECO:0000313" key="3">
    <source>
        <dbReference type="EMBL" id="KAK6928414.1"/>
    </source>
</evidence>
<dbReference type="Pfam" id="PF14576">
    <property type="entry name" value="SEO_N"/>
    <property type="match status" value="1"/>
</dbReference>
<dbReference type="Gene3D" id="3.40.30.10">
    <property type="entry name" value="Glutaredoxin"/>
    <property type="match status" value="1"/>
</dbReference>
<proteinExistence type="predicted"/>
<evidence type="ECO:0000313" key="4">
    <source>
        <dbReference type="Proteomes" id="UP001370490"/>
    </source>
</evidence>